<proteinExistence type="predicted"/>
<evidence type="ECO:0000313" key="2">
    <source>
        <dbReference type="EMBL" id="CAL1279174.1"/>
    </source>
</evidence>
<name>A0AAV2A5J6_9ARAC</name>
<protein>
    <submittedName>
        <fullName evidence="2">Uncharacterized protein</fullName>
    </submittedName>
</protein>
<gene>
    <name evidence="2" type="ORF">LARSCL_LOCUS10195</name>
</gene>
<feature type="region of interest" description="Disordered" evidence="1">
    <location>
        <begin position="68"/>
        <end position="91"/>
    </location>
</feature>
<dbReference type="EMBL" id="CAXIEN010000119">
    <property type="protein sequence ID" value="CAL1279174.1"/>
    <property type="molecule type" value="Genomic_DNA"/>
</dbReference>
<comment type="caution">
    <text evidence="2">The sequence shown here is derived from an EMBL/GenBank/DDBJ whole genome shotgun (WGS) entry which is preliminary data.</text>
</comment>
<dbReference type="AlphaFoldDB" id="A0AAV2A5J6"/>
<reference evidence="2 3" key="1">
    <citation type="submission" date="2024-04" db="EMBL/GenBank/DDBJ databases">
        <authorList>
            <person name="Rising A."/>
            <person name="Reimegard J."/>
            <person name="Sonavane S."/>
            <person name="Akerstrom W."/>
            <person name="Nylinder S."/>
            <person name="Hedman E."/>
            <person name="Kallberg Y."/>
        </authorList>
    </citation>
    <scope>NUCLEOTIDE SEQUENCE [LARGE SCALE GENOMIC DNA]</scope>
</reference>
<sequence>MCPKTEAKKAEMSSYPLSVFDWITHVLTVCTRPDIPHPASYLSQFNENPDEDLSTVYAIWTEEVSPFHRKKSKEQNPADKTGCYRWTSTSG</sequence>
<keyword evidence="3" id="KW-1185">Reference proteome</keyword>
<evidence type="ECO:0000256" key="1">
    <source>
        <dbReference type="SAM" id="MobiDB-lite"/>
    </source>
</evidence>
<evidence type="ECO:0000313" key="3">
    <source>
        <dbReference type="Proteomes" id="UP001497382"/>
    </source>
</evidence>
<accession>A0AAV2A5J6</accession>
<organism evidence="2 3">
    <name type="scientific">Larinioides sclopetarius</name>
    <dbReference type="NCBI Taxonomy" id="280406"/>
    <lineage>
        <taxon>Eukaryota</taxon>
        <taxon>Metazoa</taxon>
        <taxon>Ecdysozoa</taxon>
        <taxon>Arthropoda</taxon>
        <taxon>Chelicerata</taxon>
        <taxon>Arachnida</taxon>
        <taxon>Araneae</taxon>
        <taxon>Araneomorphae</taxon>
        <taxon>Entelegynae</taxon>
        <taxon>Araneoidea</taxon>
        <taxon>Araneidae</taxon>
        <taxon>Larinioides</taxon>
    </lineage>
</organism>
<dbReference type="Proteomes" id="UP001497382">
    <property type="component" value="Unassembled WGS sequence"/>
</dbReference>